<keyword evidence="1" id="KW-0472">Membrane</keyword>
<evidence type="ECO:0000313" key="3">
    <source>
        <dbReference type="Proteomes" id="UP000236151"/>
    </source>
</evidence>
<reference evidence="2 3" key="1">
    <citation type="submission" date="2017-06" db="EMBL/GenBank/DDBJ databases">
        <title>Investigating the central metabolism of Clostridium thermosuccinogenes.</title>
        <authorList>
            <person name="Koendjbiharie J.G."/>
            <person name="van Kranenburg R."/>
        </authorList>
    </citation>
    <scope>NUCLEOTIDE SEQUENCE [LARGE SCALE GENOMIC DNA]</scope>
    <source>
        <strain evidence="2 3">DSM 5806</strain>
    </source>
</reference>
<evidence type="ECO:0000256" key="1">
    <source>
        <dbReference type="SAM" id="Phobius"/>
    </source>
</evidence>
<keyword evidence="1" id="KW-0812">Transmembrane</keyword>
<keyword evidence="3" id="KW-1185">Reference proteome</keyword>
<organism evidence="2 3">
    <name type="scientific">Clostridium thermosuccinogenes</name>
    <dbReference type="NCBI Taxonomy" id="84032"/>
    <lineage>
        <taxon>Bacteria</taxon>
        <taxon>Bacillati</taxon>
        <taxon>Bacillota</taxon>
        <taxon>Clostridia</taxon>
        <taxon>Eubacteriales</taxon>
        <taxon>Clostridiaceae</taxon>
        <taxon>Clostridium</taxon>
    </lineage>
</organism>
<accession>A0A2K2FJK3</accession>
<feature type="transmembrane region" description="Helical" evidence="1">
    <location>
        <begin position="34"/>
        <end position="51"/>
    </location>
</feature>
<protein>
    <submittedName>
        <fullName evidence="2">Uncharacterized protein</fullName>
    </submittedName>
</protein>
<sequence length="93" mass="10574">MSDDHKAGGRISFKSVIFIAAKILHYMLIYLDMLIYLAPGGFCFIFTYVSFSQPIYPHPKRKTPGSVKPQGSEIQYKVAFTCIKYLSIKVYLA</sequence>
<feature type="transmembrane region" description="Helical" evidence="1">
    <location>
        <begin position="12"/>
        <end position="28"/>
    </location>
</feature>
<evidence type="ECO:0000313" key="2">
    <source>
        <dbReference type="EMBL" id="PNU00872.1"/>
    </source>
</evidence>
<dbReference type="Proteomes" id="UP000236151">
    <property type="component" value="Unassembled WGS sequence"/>
</dbReference>
<dbReference type="AlphaFoldDB" id="A0A2K2FJK3"/>
<comment type="caution">
    <text evidence="2">The sequence shown here is derived from an EMBL/GenBank/DDBJ whole genome shotgun (WGS) entry which is preliminary data.</text>
</comment>
<dbReference type="EMBL" id="NIOJ01000006">
    <property type="protein sequence ID" value="PNU00872.1"/>
    <property type="molecule type" value="Genomic_DNA"/>
</dbReference>
<keyword evidence="1" id="KW-1133">Transmembrane helix</keyword>
<dbReference type="KEGG" id="cthd:CDO33_19025"/>
<proteinExistence type="predicted"/>
<name>A0A2K2FJK3_9CLOT</name>
<gene>
    <name evidence="2" type="ORF">CDQ84_04280</name>
</gene>